<evidence type="ECO:0000259" key="1">
    <source>
        <dbReference type="Pfam" id="PF13649"/>
    </source>
</evidence>
<name>A0ABR6MH30_MICEC</name>
<dbReference type="Gene3D" id="3.40.50.150">
    <property type="entry name" value="Vaccinia Virus protein VP39"/>
    <property type="match status" value="1"/>
</dbReference>
<feature type="domain" description="Methyltransferase" evidence="1">
    <location>
        <begin position="174"/>
        <end position="270"/>
    </location>
</feature>
<dbReference type="InterPro" id="IPR029063">
    <property type="entry name" value="SAM-dependent_MTases_sf"/>
</dbReference>
<dbReference type="SUPFAM" id="SSF53335">
    <property type="entry name" value="S-adenosyl-L-methionine-dependent methyltransferases"/>
    <property type="match status" value="1"/>
</dbReference>
<dbReference type="InterPro" id="IPR050508">
    <property type="entry name" value="Methyltransf_Superfamily"/>
</dbReference>
<sequence length="358" mass="39772">MLDIEERLTLDERSAVDFVLGLRKRWADTVYPALREEYGATGAAATTITDASQVLRGLPLYPWFSHLERVQQKMLWKVAGDAVLSRREELTDQLTSVPEQPKGSLELNPDLELPDWYTDYDIHIQPGSFFSDDMSAYVYEFGARIVMLRDNDGYKFHTLFAKTALPELPAATRIVDIGCGFGKSTRPLPAKYPTAQVIGVDLAAPGLRLAHAEAEATGLTIDYRQADGRATGIESGSCDVVTGTMVLHEMPAAAIRETIVEAARLLKPGGSLRFLEFMLTGDPLRDATVYEHAERNNEPFFHDLFGSDLIEVCAEAGLTDVSWTPFDERRNGVQPQGWGDRPEWHFPWAVLAATKPEA</sequence>
<proteinExistence type="predicted"/>
<comment type="caution">
    <text evidence="2">The sequence shown here is derived from an EMBL/GenBank/DDBJ whole genome shotgun (WGS) entry which is preliminary data.</text>
</comment>
<keyword evidence="3" id="KW-1185">Reference proteome</keyword>
<organism evidence="2 3">
    <name type="scientific">Micromonospora echinospora</name>
    <name type="common">Micromonospora purpurea</name>
    <dbReference type="NCBI Taxonomy" id="1877"/>
    <lineage>
        <taxon>Bacteria</taxon>
        <taxon>Bacillati</taxon>
        <taxon>Actinomycetota</taxon>
        <taxon>Actinomycetes</taxon>
        <taxon>Micromonosporales</taxon>
        <taxon>Micromonosporaceae</taxon>
        <taxon>Micromonospora</taxon>
    </lineage>
</organism>
<dbReference type="CDD" id="cd02440">
    <property type="entry name" value="AdoMet_MTases"/>
    <property type="match status" value="1"/>
</dbReference>
<dbReference type="InterPro" id="IPR041698">
    <property type="entry name" value="Methyltransf_25"/>
</dbReference>
<dbReference type="Proteomes" id="UP000618986">
    <property type="component" value="Unassembled WGS sequence"/>
</dbReference>
<keyword evidence="2" id="KW-0830">Ubiquinone</keyword>
<dbReference type="GeneID" id="300295061"/>
<dbReference type="Pfam" id="PF13649">
    <property type="entry name" value="Methyltransf_25"/>
    <property type="match status" value="1"/>
</dbReference>
<gene>
    <name evidence="2" type="ORF">FHU28_004525</name>
</gene>
<evidence type="ECO:0000313" key="2">
    <source>
        <dbReference type="EMBL" id="MBB5114686.1"/>
    </source>
</evidence>
<evidence type="ECO:0000313" key="3">
    <source>
        <dbReference type="Proteomes" id="UP000618986"/>
    </source>
</evidence>
<accession>A0ABR6MH30</accession>
<reference evidence="2 3" key="1">
    <citation type="submission" date="2020-08" db="EMBL/GenBank/DDBJ databases">
        <title>Sequencing the genomes of 1000 actinobacteria strains.</title>
        <authorList>
            <person name="Klenk H.-P."/>
        </authorList>
    </citation>
    <scope>NUCLEOTIDE SEQUENCE [LARGE SCALE GENOMIC DNA]</scope>
    <source>
        <strain evidence="2 3">DSM 43036</strain>
    </source>
</reference>
<dbReference type="PANTHER" id="PTHR42912:SF93">
    <property type="entry name" value="N6-ADENOSINE-METHYLTRANSFERASE TMT1A"/>
    <property type="match status" value="1"/>
</dbReference>
<dbReference type="PANTHER" id="PTHR42912">
    <property type="entry name" value="METHYLTRANSFERASE"/>
    <property type="match status" value="1"/>
</dbReference>
<protein>
    <submittedName>
        <fullName evidence="2">Ubiquinone/menaquinone biosynthesis C-methylase UbiE</fullName>
    </submittedName>
</protein>
<dbReference type="EMBL" id="JACHJC010000001">
    <property type="protein sequence ID" value="MBB5114686.1"/>
    <property type="molecule type" value="Genomic_DNA"/>
</dbReference>
<dbReference type="RefSeq" id="WP_184686485.1">
    <property type="nucleotide sequence ID" value="NZ_JACHJC010000001.1"/>
</dbReference>